<reference evidence="2" key="1">
    <citation type="submission" date="2020-06" db="EMBL/GenBank/DDBJ databases">
        <authorList>
            <consortium name="Plant Systems Biology data submission"/>
        </authorList>
    </citation>
    <scope>NUCLEOTIDE SEQUENCE</scope>
    <source>
        <strain evidence="2">D6</strain>
    </source>
</reference>
<name>A0A9N8HC83_9STRA</name>
<proteinExistence type="predicted"/>
<evidence type="ECO:0000313" key="2">
    <source>
        <dbReference type="EMBL" id="CAB9509588.1"/>
    </source>
</evidence>
<dbReference type="AlphaFoldDB" id="A0A9N8HC83"/>
<keyword evidence="3" id="KW-1185">Reference proteome</keyword>
<feature type="compositionally biased region" description="Basic residues" evidence="1">
    <location>
        <begin position="15"/>
        <end position="25"/>
    </location>
</feature>
<gene>
    <name evidence="2" type="ORF">SEMRO_396_G134210.1</name>
</gene>
<dbReference type="EMBL" id="CAICTM010000395">
    <property type="protein sequence ID" value="CAB9509588.1"/>
    <property type="molecule type" value="Genomic_DNA"/>
</dbReference>
<dbReference type="Proteomes" id="UP001153069">
    <property type="component" value="Unassembled WGS sequence"/>
</dbReference>
<evidence type="ECO:0000256" key="1">
    <source>
        <dbReference type="SAM" id="MobiDB-lite"/>
    </source>
</evidence>
<feature type="compositionally biased region" description="Basic and acidic residues" evidence="1">
    <location>
        <begin position="193"/>
        <end position="207"/>
    </location>
</feature>
<feature type="region of interest" description="Disordered" evidence="1">
    <location>
        <begin position="179"/>
        <end position="207"/>
    </location>
</feature>
<evidence type="ECO:0000313" key="3">
    <source>
        <dbReference type="Proteomes" id="UP001153069"/>
    </source>
</evidence>
<protein>
    <submittedName>
        <fullName evidence="2">Uncharacterized protein</fullName>
    </submittedName>
</protein>
<accession>A0A9N8HC83</accession>
<sequence length="207" mass="22432">MARGKLVFKGDDAKKKKKKKAKHSSSKGDETSVSVSTVAAAASVASAPTTTAAVPQMVTGSGKITTSGTVVTGHGTKFGKEIAAGDALIVMENGQQQMRVVTMRLSDISLNLSSAFGTSFKTPTSYKVIRKPRDDAKLKRLQAEQDSLSKKEQEELASGTFGSNEEFVYRVRTETGNYRIKREKTSNSSTRTDMLDMRSKKTSDKYC</sequence>
<comment type="caution">
    <text evidence="2">The sequence shown here is derived from an EMBL/GenBank/DDBJ whole genome shotgun (WGS) entry which is preliminary data.</text>
</comment>
<feature type="region of interest" description="Disordered" evidence="1">
    <location>
        <begin position="1"/>
        <end position="34"/>
    </location>
</feature>
<dbReference type="OrthoDB" id="311468at2759"/>
<organism evidence="2 3">
    <name type="scientific">Seminavis robusta</name>
    <dbReference type="NCBI Taxonomy" id="568900"/>
    <lineage>
        <taxon>Eukaryota</taxon>
        <taxon>Sar</taxon>
        <taxon>Stramenopiles</taxon>
        <taxon>Ochrophyta</taxon>
        <taxon>Bacillariophyta</taxon>
        <taxon>Bacillariophyceae</taxon>
        <taxon>Bacillariophycidae</taxon>
        <taxon>Naviculales</taxon>
        <taxon>Naviculaceae</taxon>
        <taxon>Seminavis</taxon>
    </lineage>
</organism>